<comment type="caution">
    <text evidence="2">The sequence shown here is derived from an EMBL/GenBank/DDBJ whole genome shotgun (WGS) entry which is preliminary data.</text>
</comment>
<dbReference type="InterPro" id="IPR001387">
    <property type="entry name" value="Cro/C1-type_HTH"/>
</dbReference>
<sequence length="117" mass="12871">MPTSIEPFYAEVGRRLHALRTAAGMTQDALGARLQPPMTRASIANIETGKQRLLAKTLVDLAEALGKDVTALLPQKAPVAKQASTPIRAELEKELKLPQEDFERLMAQIDDQPRRGQ</sequence>
<dbReference type="InterPro" id="IPR010982">
    <property type="entry name" value="Lambda_DNA-bd_dom_sf"/>
</dbReference>
<dbReference type="PROSITE" id="PS50943">
    <property type="entry name" value="HTH_CROC1"/>
    <property type="match status" value="1"/>
</dbReference>
<dbReference type="SMART" id="SM00530">
    <property type="entry name" value="HTH_XRE"/>
    <property type="match status" value="1"/>
</dbReference>
<dbReference type="Pfam" id="PF13560">
    <property type="entry name" value="HTH_31"/>
    <property type="match status" value="1"/>
</dbReference>
<evidence type="ECO:0000313" key="3">
    <source>
        <dbReference type="Proteomes" id="UP000440224"/>
    </source>
</evidence>
<name>A0A6N7PWK5_9BACT</name>
<dbReference type="GO" id="GO:0003677">
    <property type="term" value="F:DNA binding"/>
    <property type="evidence" value="ECO:0007669"/>
    <property type="project" value="InterPro"/>
</dbReference>
<keyword evidence="3" id="KW-1185">Reference proteome</keyword>
<dbReference type="SUPFAM" id="SSF47413">
    <property type="entry name" value="lambda repressor-like DNA-binding domains"/>
    <property type="match status" value="1"/>
</dbReference>
<evidence type="ECO:0000259" key="1">
    <source>
        <dbReference type="PROSITE" id="PS50943"/>
    </source>
</evidence>
<gene>
    <name evidence="2" type="ORF">GF068_22285</name>
</gene>
<accession>A0A6N7PWK5</accession>
<dbReference type="CDD" id="cd00093">
    <property type="entry name" value="HTH_XRE"/>
    <property type="match status" value="1"/>
</dbReference>
<proteinExistence type="predicted"/>
<dbReference type="Proteomes" id="UP000440224">
    <property type="component" value="Unassembled WGS sequence"/>
</dbReference>
<evidence type="ECO:0000313" key="2">
    <source>
        <dbReference type="EMBL" id="MRG94625.1"/>
    </source>
</evidence>
<organism evidence="2 3">
    <name type="scientific">Polyangium spumosum</name>
    <dbReference type="NCBI Taxonomy" id="889282"/>
    <lineage>
        <taxon>Bacteria</taxon>
        <taxon>Pseudomonadati</taxon>
        <taxon>Myxococcota</taxon>
        <taxon>Polyangia</taxon>
        <taxon>Polyangiales</taxon>
        <taxon>Polyangiaceae</taxon>
        <taxon>Polyangium</taxon>
    </lineage>
</organism>
<dbReference type="OrthoDB" id="2627663at2"/>
<dbReference type="EMBL" id="WJIE01000006">
    <property type="protein sequence ID" value="MRG94625.1"/>
    <property type="molecule type" value="Genomic_DNA"/>
</dbReference>
<dbReference type="RefSeq" id="WP_153821455.1">
    <property type="nucleotide sequence ID" value="NZ_WJIE01000006.1"/>
</dbReference>
<reference evidence="2 3" key="1">
    <citation type="submission" date="2019-10" db="EMBL/GenBank/DDBJ databases">
        <title>A soil myxobacterium in the family Polyangiaceae.</title>
        <authorList>
            <person name="Li Y."/>
            <person name="Wang J."/>
        </authorList>
    </citation>
    <scope>NUCLEOTIDE SEQUENCE [LARGE SCALE GENOMIC DNA]</scope>
    <source>
        <strain evidence="2 3">DSM 14734</strain>
    </source>
</reference>
<dbReference type="Gene3D" id="1.10.260.40">
    <property type="entry name" value="lambda repressor-like DNA-binding domains"/>
    <property type="match status" value="1"/>
</dbReference>
<feature type="domain" description="HTH cro/C1-type" evidence="1">
    <location>
        <begin position="16"/>
        <end position="72"/>
    </location>
</feature>
<dbReference type="AlphaFoldDB" id="A0A6N7PWK5"/>
<protein>
    <submittedName>
        <fullName evidence="2">Helix-turn-helix domain-containing protein</fullName>
    </submittedName>
</protein>